<protein>
    <submittedName>
        <fullName evidence="1">HprK-related kinase A</fullName>
    </submittedName>
</protein>
<dbReference type="EMBL" id="MUZR01000002">
    <property type="protein sequence ID" value="OOC11460.1"/>
    <property type="molecule type" value="Genomic_DNA"/>
</dbReference>
<dbReference type="SUPFAM" id="SSF53795">
    <property type="entry name" value="PEP carboxykinase-like"/>
    <property type="match status" value="1"/>
</dbReference>
<keyword evidence="1" id="KW-0808">Transferase</keyword>
<organism evidence="1 2">
    <name type="scientific">Thioalkalivibrio halophilus</name>
    <dbReference type="NCBI Taxonomy" id="252474"/>
    <lineage>
        <taxon>Bacteria</taxon>
        <taxon>Pseudomonadati</taxon>
        <taxon>Pseudomonadota</taxon>
        <taxon>Gammaproteobacteria</taxon>
        <taxon>Chromatiales</taxon>
        <taxon>Ectothiorhodospiraceae</taxon>
        <taxon>Thioalkalivibrio</taxon>
    </lineage>
</organism>
<accession>A0A1V3A271</accession>
<dbReference type="RefSeq" id="WP_077243441.1">
    <property type="nucleotide sequence ID" value="NZ_MUZR01000002.1"/>
</dbReference>
<dbReference type="Gene3D" id="3.40.50.300">
    <property type="entry name" value="P-loop containing nucleotide triphosphate hydrolases"/>
    <property type="match status" value="1"/>
</dbReference>
<reference evidence="1 2" key="1">
    <citation type="submission" date="2017-02" db="EMBL/GenBank/DDBJ databases">
        <title>Genomic diversity within the haloalkaliphilic genus Thioalkalivibrio.</title>
        <authorList>
            <person name="Ahn A.-C."/>
            <person name="Meier-Kolthoff J."/>
            <person name="Overmars L."/>
            <person name="Richter M."/>
            <person name="Woyke T."/>
            <person name="Sorokin D.Y."/>
            <person name="Muyzer G."/>
        </authorList>
    </citation>
    <scope>NUCLEOTIDE SEQUENCE [LARGE SCALE GENOMIC DNA]</scope>
    <source>
        <strain evidence="1 2">HL17</strain>
    </source>
</reference>
<dbReference type="InterPro" id="IPR027417">
    <property type="entry name" value="P-loop_NTPase"/>
</dbReference>
<proteinExistence type="predicted"/>
<dbReference type="AlphaFoldDB" id="A0A1V3A271"/>
<name>A0A1V3A271_9GAMM</name>
<dbReference type="STRING" id="252474.B1A74_00380"/>
<dbReference type="NCBIfam" id="TIGR04352">
    <property type="entry name" value="HprK_rel_A"/>
    <property type="match status" value="1"/>
</dbReference>
<evidence type="ECO:0000313" key="2">
    <source>
        <dbReference type="Proteomes" id="UP000189177"/>
    </source>
</evidence>
<dbReference type="OrthoDB" id="4544211at2"/>
<dbReference type="InterPro" id="IPR027600">
    <property type="entry name" value="HprK-rel_A"/>
</dbReference>
<sequence>MRVSELGHAGLRRRLSADGLLLATGPFVTRIRSRIPSVAEGINSLYPDCEVHNADSFYDFDCELRPPRSLRRFYRPQVVFLSDQRVVFKPLPRHQAYPMLEWGMNWCIASHVQNRLVLHAAALERNGRALILPAPPGSGKSTLCAALASHGWRLMTDESVLVALDTAEISGPARPISLKNASINVIRDFCSEANVNTPVHDTLKGTVAHMRPPRDAVERARQRAPPAWVVFPRFRPGADTRLIDRAPGEAFMGLVANAFNYAALGGRAFHAIGDLVDRTRAFDFTYSRLDEAMATFEALADGRQ</sequence>
<comment type="caution">
    <text evidence="1">The sequence shown here is derived from an EMBL/GenBank/DDBJ whole genome shotgun (WGS) entry which is preliminary data.</text>
</comment>
<dbReference type="Proteomes" id="UP000189177">
    <property type="component" value="Unassembled WGS sequence"/>
</dbReference>
<gene>
    <name evidence="1" type="ORF">B1A74_00380</name>
</gene>
<evidence type="ECO:0000313" key="1">
    <source>
        <dbReference type="EMBL" id="OOC11460.1"/>
    </source>
</evidence>
<keyword evidence="1" id="KW-0418">Kinase</keyword>
<keyword evidence="2" id="KW-1185">Reference proteome</keyword>
<dbReference type="GO" id="GO:0016301">
    <property type="term" value="F:kinase activity"/>
    <property type="evidence" value="ECO:0007669"/>
    <property type="project" value="UniProtKB-KW"/>
</dbReference>